<gene>
    <name evidence="4" type="ORF">apy_12190</name>
</gene>
<dbReference type="Gene3D" id="3.30.1370.10">
    <property type="entry name" value="K Homology domain, type 1"/>
    <property type="match status" value="2"/>
</dbReference>
<dbReference type="EMBL" id="BDMD01000072">
    <property type="protein sequence ID" value="GBF09494.1"/>
    <property type="molecule type" value="Genomic_DNA"/>
</dbReference>
<dbReference type="Pfam" id="PF22891">
    <property type="entry name" value="KH_PNO1_2nd"/>
    <property type="match status" value="1"/>
</dbReference>
<organism evidence="4 5">
    <name type="scientific">Aeropyrum pernix</name>
    <dbReference type="NCBI Taxonomy" id="56636"/>
    <lineage>
        <taxon>Archaea</taxon>
        <taxon>Thermoproteota</taxon>
        <taxon>Thermoprotei</taxon>
        <taxon>Desulfurococcales</taxon>
        <taxon>Desulfurococcaceae</taxon>
        <taxon>Aeropyrum</taxon>
    </lineage>
</organism>
<dbReference type="AlphaFoldDB" id="A0A401HAT0"/>
<dbReference type="NCBIfam" id="TIGR03665">
    <property type="entry name" value="arCOG04150"/>
    <property type="match status" value="1"/>
</dbReference>
<dbReference type="InterPro" id="IPR019964">
    <property type="entry name" value="KH_domain_protein_archaea"/>
</dbReference>
<dbReference type="InterPro" id="IPR055211">
    <property type="entry name" value="KH_PNO1_2nd"/>
</dbReference>
<accession>A0A401HAT0</accession>
<dbReference type="OMA" id="MQHVKIP"/>
<dbReference type="CDD" id="cd22389">
    <property type="entry name" value="KH-I_Dim2p_like_rpt1"/>
    <property type="match status" value="1"/>
</dbReference>
<dbReference type="InterPro" id="IPR004088">
    <property type="entry name" value="KH_dom_type_1"/>
</dbReference>
<dbReference type="RefSeq" id="WP_010865950.1">
    <property type="nucleotide sequence ID" value="NZ_BDMD01000072.1"/>
</dbReference>
<dbReference type="PROSITE" id="PS50084">
    <property type="entry name" value="KH_TYPE_1"/>
    <property type="match status" value="1"/>
</dbReference>
<evidence type="ECO:0000259" key="3">
    <source>
        <dbReference type="SMART" id="SM00322"/>
    </source>
</evidence>
<name>A0A401HAT0_AERPX</name>
<evidence type="ECO:0000313" key="5">
    <source>
        <dbReference type="Proteomes" id="UP000291213"/>
    </source>
</evidence>
<sequence>MSGEQVKPRIYVKVKPERLGAVIGPRGEVKAEIMRRTGTVITVDTENSMVIVEPEAEGIPPVNLMKAAEVVKAISLGFPPEKAFRLLEEDQILVVVDLKQVVGDSQNHLKRIKGRIIGEGGRARRTIEEMTDTYINVGEYEVAIIGDYERAMAAKQAIEMLAEGRMHSTVYRHLERIMREIKRRERLKMWAREEL</sequence>
<dbReference type="InterPro" id="IPR036612">
    <property type="entry name" value="KH_dom_type_1_sf"/>
</dbReference>
<proteinExistence type="predicted"/>
<evidence type="ECO:0000256" key="2">
    <source>
        <dbReference type="PROSITE-ProRule" id="PRU00117"/>
    </source>
</evidence>
<reference evidence="4 5" key="1">
    <citation type="submission" date="2017-02" db="EMBL/GenBank/DDBJ databases">
        <title>isolation and characterization of a novel temperate virus Aeropyrum globular virus 1 infecting hyperthermophilic archaeon Aeropyrum.</title>
        <authorList>
            <person name="Yumiya M."/>
            <person name="Yoshida T."/>
            <person name="Sako Y."/>
        </authorList>
    </citation>
    <scope>NUCLEOTIDE SEQUENCE [LARGE SCALE GENOMIC DNA]</scope>
    <source>
        <strain evidence="4 5">YK1-12-2013</strain>
    </source>
</reference>
<dbReference type="Proteomes" id="UP000291213">
    <property type="component" value="Unassembled WGS sequence"/>
</dbReference>
<dbReference type="GO" id="GO:0003723">
    <property type="term" value="F:RNA binding"/>
    <property type="evidence" value="ECO:0007669"/>
    <property type="project" value="UniProtKB-UniRule"/>
</dbReference>
<dbReference type="SUPFAM" id="SSF54791">
    <property type="entry name" value="Eukaryotic type KH-domain (KH-domain type I)"/>
    <property type="match status" value="2"/>
</dbReference>
<dbReference type="OrthoDB" id="7870at2157"/>
<evidence type="ECO:0000313" key="4">
    <source>
        <dbReference type="EMBL" id="GBF09494.1"/>
    </source>
</evidence>
<dbReference type="SMART" id="SM00322">
    <property type="entry name" value="KH"/>
    <property type="match status" value="2"/>
</dbReference>
<feature type="domain" description="K Homology" evidence="3">
    <location>
        <begin position="90"/>
        <end position="163"/>
    </location>
</feature>
<dbReference type="NCBIfam" id="NF010328">
    <property type="entry name" value="PRK13763.1-3"/>
    <property type="match status" value="1"/>
</dbReference>
<dbReference type="PANTHER" id="PTHR12826">
    <property type="entry name" value="RIBONUCLEASE Y"/>
    <property type="match status" value="1"/>
</dbReference>
<dbReference type="GeneID" id="1444871"/>
<protein>
    <recommendedName>
        <fullName evidence="3">K Homology domain-containing protein</fullName>
    </recommendedName>
</protein>
<feature type="domain" description="K Homology" evidence="3">
    <location>
        <begin position="6"/>
        <end position="76"/>
    </location>
</feature>
<dbReference type="PANTHER" id="PTHR12826:SF13">
    <property type="entry name" value="RNA-BINDING PROTEIN PNO1"/>
    <property type="match status" value="1"/>
</dbReference>
<comment type="caution">
    <text evidence="4">The sequence shown here is derived from an EMBL/GenBank/DDBJ whole genome shotgun (WGS) entry which is preliminary data.</text>
</comment>
<dbReference type="Pfam" id="PF00013">
    <property type="entry name" value="KH_1"/>
    <property type="match status" value="1"/>
</dbReference>
<evidence type="ECO:0000256" key="1">
    <source>
        <dbReference type="ARBA" id="ARBA00022884"/>
    </source>
</evidence>
<dbReference type="SMR" id="A0A401HAT0"/>
<keyword evidence="1 2" id="KW-0694">RNA-binding</keyword>
<dbReference type="InterPro" id="IPR004087">
    <property type="entry name" value="KH_dom"/>
</dbReference>